<keyword evidence="5" id="KW-1185">Reference proteome</keyword>
<evidence type="ECO:0000256" key="2">
    <source>
        <dbReference type="SAM" id="MobiDB-lite"/>
    </source>
</evidence>
<dbReference type="GeneID" id="19946516"/>
<dbReference type="Proteomes" id="UP000030762">
    <property type="component" value="Unassembled WGS sequence"/>
</dbReference>
<dbReference type="AlphaFoldDB" id="T0QSL5"/>
<dbReference type="RefSeq" id="XP_008609747.1">
    <property type="nucleotide sequence ID" value="XM_008611525.1"/>
</dbReference>
<dbReference type="InterPro" id="IPR018247">
    <property type="entry name" value="EF_Hand_1_Ca_BS"/>
</dbReference>
<feature type="domain" description="EF-hand" evidence="3">
    <location>
        <begin position="357"/>
        <end position="392"/>
    </location>
</feature>
<dbReference type="EMBL" id="JH767146">
    <property type="protein sequence ID" value="EQC36965.1"/>
    <property type="molecule type" value="Genomic_DNA"/>
</dbReference>
<dbReference type="PROSITE" id="PS00018">
    <property type="entry name" value="EF_HAND_1"/>
    <property type="match status" value="1"/>
</dbReference>
<evidence type="ECO:0000313" key="4">
    <source>
        <dbReference type="EMBL" id="EQC36965.1"/>
    </source>
</evidence>
<evidence type="ECO:0000259" key="3">
    <source>
        <dbReference type="PROSITE" id="PS50222"/>
    </source>
</evidence>
<feature type="region of interest" description="Disordered" evidence="2">
    <location>
        <begin position="772"/>
        <end position="794"/>
    </location>
</feature>
<dbReference type="VEuPathDB" id="FungiDB:SDRG_05789"/>
<dbReference type="SUPFAM" id="SSF47473">
    <property type="entry name" value="EF-hand"/>
    <property type="match status" value="1"/>
</dbReference>
<dbReference type="eggNOG" id="ENOG502SAI2">
    <property type="taxonomic scope" value="Eukaryota"/>
</dbReference>
<name>T0QSL5_SAPDV</name>
<reference evidence="4 5" key="1">
    <citation type="submission" date="2012-04" db="EMBL/GenBank/DDBJ databases">
        <title>The Genome Sequence of Saprolegnia declina VS20.</title>
        <authorList>
            <consortium name="The Broad Institute Genome Sequencing Platform"/>
            <person name="Russ C."/>
            <person name="Nusbaum C."/>
            <person name="Tyler B."/>
            <person name="van West P."/>
            <person name="Dieguez-Uribeondo J."/>
            <person name="de Bruijn I."/>
            <person name="Tripathy S."/>
            <person name="Jiang R."/>
            <person name="Young S.K."/>
            <person name="Zeng Q."/>
            <person name="Gargeya S."/>
            <person name="Fitzgerald M."/>
            <person name="Haas B."/>
            <person name="Abouelleil A."/>
            <person name="Alvarado L."/>
            <person name="Arachchi H.M."/>
            <person name="Berlin A."/>
            <person name="Chapman S.B."/>
            <person name="Goldberg J."/>
            <person name="Griggs A."/>
            <person name="Gujja S."/>
            <person name="Hansen M."/>
            <person name="Howarth C."/>
            <person name="Imamovic A."/>
            <person name="Larimer J."/>
            <person name="McCowen C."/>
            <person name="Montmayeur A."/>
            <person name="Murphy C."/>
            <person name="Neiman D."/>
            <person name="Pearson M."/>
            <person name="Priest M."/>
            <person name="Roberts A."/>
            <person name="Saif S."/>
            <person name="Shea T."/>
            <person name="Sisk P."/>
            <person name="Sykes S."/>
            <person name="Wortman J."/>
            <person name="Nusbaum C."/>
            <person name="Birren B."/>
        </authorList>
    </citation>
    <scope>NUCLEOTIDE SEQUENCE [LARGE SCALE GENOMIC DNA]</scope>
    <source>
        <strain evidence="4 5">VS20</strain>
    </source>
</reference>
<gene>
    <name evidence="4" type="ORF">SDRG_05789</name>
</gene>
<dbReference type="Gene3D" id="1.10.238.10">
    <property type="entry name" value="EF-hand"/>
    <property type="match status" value="1"/>
</dbReference>
<dbReference type="OrthoDB" id="75257at2759"/>
<organism evidence="4 5">
    <name type="scientific">Saprolegnia diclina (strain VS20)</name>
    <dbReference type="NCBI Taxonomy" id="1156394"/>
    <lineage>
        <taxon>Eukaryota</taxon>
        <taxon>Sar</taxon>
        <taxon>Stramenopiles</taxon>
        <taxon>Oomycota</taxon>
        <taxon>Saprolegniomycetes</taxon>
        <taxon>Saprolegniales</taxon>
        <taxon>Saprolegniaceae</taxon>
        <taxon>Saprolegnia</taxon>
    </lineage>
</organism>
<feature type="compositionally biased region" description="Basic and acidic residues" evidence="2">
    <location>
        <begin position="782"/>
        <end position="794"/>
    </location>
</feature>
<evidence type="ECO:0000313" key="5">
    <source>
        <dbReference type="Proteomes" id="UP000030762"/>
    </source>
</evidence>
<dbReference type="InterPro" id="IPR002048">
    <property type="entry name" value="EF_hand_dom"/>
</dbReference>
<dbReference type="GO" id="GO:0005509">
    <property type="term" value="F:calcium ion binding"/>
    <property type="evidence" value="ECO:0007669"/>
    <property type="project" value="InterPro"/>
</dbReference>
<accession>T0QSL5</accession>
<sequence>MLARPSGDDAIETTIHELVADLVRPAHGSDHHEPMHVAPATMAVAVLASLTRLAAANTRLRTVVADALSPHWMAFAACLYDATTSVHALVCLASCIDSSRRHQRQMTRAIPGVVVQDATVMLYAVCVPERVNTAYKQWRRRQKALRGHRAPHGVPPDASGGPAPCYCNACLGVLQLFPTWRAHFYDLDLWRVDDDDDVRMTRPQKPPSLREYLEVVMAFHGRRFERHLLPRDAENPSAGCATLYALRLPRSQESDKVDEEICDFDVRDEDGVLDPRRDIVALVVHEEVGLELLQLQHDSVEEATNEVQTPMTTNDSPTVAAAPAPMVVVLHEVMRRVPVCRYDASPTVVEPVSSLVEYLRSLHALFQSLDPNGDGSITKHEFMDALTDHATLRAQLEASYGDHADGSTLDDDRLEMVFALIGAGRDTLIWDDFVAYFGDPTRMERVQQPAVRVEVQATMAFLLRCLADDVTSDDFVVEDVVDCHMCWITVLADADAQKLRLEAVRNDAGEQLRFSASVPQAALCVLDPSPFALLHLTVESLEELVARTVLCYHPPHMCMAAHGARVALREVPHTEAITLRAPVKKPSPTPIPGLSASMVSAIDRCKTALETQLQNMACLQRENATEFAAATTTQLRQWIDQCNARMTSLAQPSAFPKSTHALRAAARDRCQQIRRDFIDCARRIAMVDVQLWSAEASIDLVQATVLTLHDVLHCSADVHYWERRDERIPNLGLSNSVWANGYPDALYPKATEATRAGQKKRSNKLRRAVQAARSVHHQVGNGHERILQSPYHRE</sequence>
<dbReference type="SMART" id="SM00054">
    <property type="entry name" value="EFh"/>
    <property type="match status" value="1"/>
</dbReference>
<dbReference type="PROSITE" id="PS50222">
    <property type="entry name" value="EF_HAND_2"/>
    <property type="match status" value="1"/>
</dbReference>
<keyword evidence="1" id="KW-0106">Calcium</keyword>
<proteinExistence type="predicted"/>
<dbReference type="OMA" id="PPHACMA"/>
<dbReference type="InterPro" id="IPR011992">
    <property type="entry name" value="EF-hand-dom_pair"/>
</dbReference>
<dbReference type="InParanoid" id="T0QSL5"/>
<protein>
    <recommendedName>
        <fullName evidence="3">EF-hand domain-containing protein</fullName>
    </recommendedName>
</protein>
<evidence type="ECO:0000256" key="1">
    <source>
        <dbReference type="ARBA" id="ARBA00022837"/>
    </source>
</evidence>